<dbReference type="InterPro" id="IPR009908">
    <property type="entry name" value="Methylamine_util_MauE"/>
</dbReference>
<keyword evidence="5 8" id="KW-0812">Transmembrane</keyword>
<keyword evidence="7 8" id="KW-0472">Membrane</keyword>
<comment type="pathway">
    <text evidence="3">One-carbon metabolism; methylamine degradation.</text>
</comment>
<keyword evidence="6 8" id="KW-1133">Transmembrane helix</keyword>
<name>A0ABQ0A558_9GAMM</name>
<feature type="domain" description="Methylamine utilisation protein MauE" evidence="9">
    <location>
        <begin position="12"/>
        <end position="138"/>
    </location>
</feature>
<comment type="function">
    <text evidence="1">May be specifically involved in the processing, transport, and/or maturation of the MADH beta-subunit.</text>
</comment>
<accession>A0ABQ0A558</accession>
<evidence type="ECO:0000256" key="6">
    <source>
        <dbReference type="ARBA" id="ARBA00022989"/>
    </source>
</evidence>
<evidence type="ECO:0000256" key="2">
    <source>
        <dbReference type="ARBA" id="ARBA00004141"/>
    </source>
</evidence>
<evidence type="ECO:0000256" key="1">
    <source>
        <dbReference type="ARBA" id="ARBA00003475"/>
    </source>
</evidence>
<evidence type="ECO:0000256" key="5">
    <source>
        <dbReference type="ARBA" id="ARBA00022692"/>
    </source>
</evidence>
<sequence>MTSFSLLVNVSIFVFLISVFLLSAYHKIQASQPFYEALLAFRVVPVRFAWPLSKMIPWLEGAVVVLSIITALFFSVLYSGILLLAVLSLYTAILFSAKVRNLTLDDCGCSFTQSKSEVSINLLMVRNSLLLASALLLCVNPQELTQAPLLVWCVGVVFSGFLVVSYFSFDLLISNYSLLKKLRV</sequence>
<evidence type="ECO:0000313" key="10">
    <source>
        <dbReference type="EMBL" id="GAA6166643.1"/>
    </source>
</evidence>
<feature type="transmembrane region" description="Helical" evidence="8">
    <location>
        <begin position="6"/>
        <end position="25"/>
    </location>
</feature>
<dbReference type="EMBL" id="BAABWN010000001">
    <property type="protein sequence ID" value="GAA6166643.1"/>
    <property type="molecule type" value="Genomic_DNA"/>
</dbReference>
<reference evidence="10 11" key="1">
    <citation type="submission" date="2024-04" db="EMBL/GenBank/DDBJ databases">
        <title>Draft genome sequence of Sessilibacter corallicola NBRC 116591.</title>
        <authorList>
            <person name="Miyakawa T."/>
            <person name="Kusuya Y."/>
            <person name="Miura T."/>
        </authorList>
    </citation>
    <scope>NUCLEOTIDE SEQUENCE [LARGE SCALE GENOMIC DNA]</scope>
    <source>
        <strain evidence="10 11">KU-00831-HH</strain>
    </source>
</reference>
<protein>
    <recommendedName>
        <fullName evidence="4">Methylamine utilization protein MauE</fullName>
    </recommendedName>
</protein>
<evidence type="ECO:0000313" key="11">
    <source>
        <dbReference type="Proteomes" id="UP001465153"/>
    </source>
</evidence>
<keyword evidence="11" id="KW-1185">Reference proteome</keyword>
<dbReference type="Proteomes" id="UP001465153">
    <property type="component" value="Unassembled WGS sequence"/>
</dbReference>
<evidence type="ECO:0000256" key="3">
    <source>
        <dbReference type="ARBA" id="ARBA00004856"/>
    </source>
</evidence>
<evidence type="ECO:0000256" key="4">
    <source>
        <dbReference type="ARBA" id="ARBA00019078"/>
    </source>
</evidence>
<gene>
    <name evidence="10" type="ORF">NBRC116591_04530</name>
</gene>
<comment type="caution">
    <text evidence="10">The sequence shown here is derived from an EMBL/GenBank/DDBJ whole genome shotgun (WGS) entry which is preliminary data.</text>
</comment>
<feature type="transmembrane region" description="Helical" evidence="8">
    <location>
        <begin position="64"/>
        <end position="97"/>
    </location>
</feature>
<dbReference type="RefSeq" id="WP_353301526.1">
    <property type="nucleotide sequence ID" value="NZ_BAABWN010000001.1"/>
</dbReference>
<evidence type="ECO:0000256" key="7">
    <source>
        <dbReference type="ARBA" id="ARBA00023136"/>
    </source>
</evidence>
<dbReference type="Pfam" id="PF07291">
    <property type="entry name" value="MauE"/>
    <property type="match status" value="1"/>
</dbReference>
<comment type="subcellular location">
    <subcellularLocation>
        <location evidence="2">Membrane</location>
        <topology evidence="2">Multi-pass membrane protein</topology>
    </subcellularLocation>
</comment>
<organism evidence="10 11">
    <name type="scientific">Sessilibacter corallicola</name>
    <dbReference type="NCBI Taxonomy" id="2904075"/>
    <lineage>
        <taxon>Bacteria</taxon>
        <taxon>Pseudomonadati</taxon>
        <taxon>Pseudomonadota</taxon>
        <taxon>Gammaproteobacteria</taxon>
        <taxon>Cellvibrionales</taxon>
        <taxon>Cellvibrionaceae</taxon>
        <taxon>Sessilibacter</taxon>
    </lineage>
</organism>
<proteinExistence type="predicted"/>
<feature type="transmembrane region" description="Helical" evidence="8">
    <location>
        <begin position="149"/>
        <end position="173"/>
    </location>
</feature>
<evidence type="ECO:0000259" key="9">
    <source>
        <dbReference type="Pfam" id="PF07291"/>
    </source>
</evidence>
<evidence type="ECO:0000256" key="8">
    <source>
        <dbReference type="SAM" id="Phobius"/>
    </source>
</evidence>